<sequence>MNMKTCHGTEEVNTLLSTNSKAATFTWARQEQVDRPACYYHPTTSLHRKKTLRKQPSKFADNAMPTITT</sequence>
<organism evidence="2 3">
    <name type="scientific">Portunus trituberculatus</name>
    <name type="common">Swimming crab</name>
    <name type="synonym">Neptunus trituberculatus</name>
    <dbReference type="NCBI Taxonomy" id="210409"/>
    <lineage>
        <taxon>Eukaryota</taxon>
        <taxon>Metazoa</taxon>
        <taxon>Ecdysozoa</taxon>
        <taxon>Arthropoda</taxon>
        <taxon>Crustacea</taxon>
        <taxon>Multicrustacea</taxon>
        <taxon>Malacostraca</taxon>
        <taxon>Eumalacostraca</taxon>
        <taxon>Eucarida</taxon>
        <taxon>Decapoda</taxon>
        <taxon>Pleocyemata</taxon>
        <taxon>Brachyura</taxon>
        <taxon>Eubrachyura</taxon>
        <taxon>Portunoidea</taxon>
        <taxon>Portunidae</taxon>
        <taxon>Portuninae</taxon>
        <taxon>Portunus</taxon>
    </lineage>
</organism>
<name>A0A5B7JXH6_PORTR</name>
<accession>A0A5B7JXH6</accession>
<feature type="region of interest" description="Disordered" evidence="1">
    <location>
        <begin position="49"/>
        <end position="69"/>
    </location>
</feature>
<gene>
    <name evidence="2" type="ORF">E2C01_097125</name>
</gene>
<reference evidence="2 3" key="1">
    <citation type="submission" date="2019-05" db="EMBL/GenBank/DDBJ databases">
        <title>Another draft genome of Portunus trituberculatus and its Hox gene families provides insights of decapod evolution.</title>
        <authorList>
            <person name="Jeong J.-H."/>
            <person name="Song I."/>
            <person name="Kim S."/>
            <person name="Choi T."/>
            <person name="Kim D."/>
            <person name="Ryu S."/>
            <person name="Kim W."/>
        </authorList>
    </citation>
    <scope>NUCLEOTIDE SEQUENCE [LARGE SCALE GENOMIC DNA]</scope>
    <source>
        <tissue evidence="2">Muscle</tissue>
    </source>
</reference>
<evidence type="ECO:0000256" key="1">
    <source>
        <dbReference type="SAM" id="MobiDB-lite"/>
    </source>
</evidence>
<dbReference type="AlphaFoldDB" id="A0A5B7JXH6"/>
<dbReference type="EMBL" id="VSRR010127791">
    <property type="protein sequence ID" value="MPD01591.1"/>
    <property type="molecule type" value="Genomic_DNA"/>
</dbReference>
<protein>
    <submittedName>
        <fullName evidence="2">Uncharacterized protein</fullName>
    </submittedName>
</protein>
<evidence type="ECO:0000313" key="2">
    <source>
        <dbReference type="EMBL" id="MPD01591.1"/>
    </source>
</evidence>
<keyword evidence="3" id="KW-1185">Reference proteome</keyword>
<proteinExistence type="predicted"/>
<evidence type="ECO:0000313" key="3">
    <source>
        <dbReference type="Proteomes" id="UP000324222"/>
    </source>
</evidence>
<comment type="caution">
    <text evidence="2">The sequence shown here is derived from an EMBL/GenBank/DDBJ whole genome shotgun (WGS) entry which is preliminary data.</text>
</comment>
<dbReference type="Proteomes" id="UP000324222">
    <property type="component" value="Unassembled WGS sequence"/>
</dbReference>